<feature type="transmembrane region" description="Helical" evidence="1">
    <location>
        <begin position="336"/>
        <end position="354"/>
    </location>
</feature>
<feature type="transmembrane region" description="Helical" evidence="1">
    <location>
        <begin position="107"/>
        <end position="131"/>
    </location>
</feature>
<dbReference type="Proteomes" id="UP000182624">
    <property type="component" value="Unassembled WGS sequence"/>
</dbReference>
<evidence type="ECO:0000313" key="2">
    <source>
        <dbReference type="EMBL" id="SFQ27903.1"/>
    </source>
</evidence>
<keyword evidence="3" id="KW-1185">Reference proteome</keyword>
<feature type="transmembrane region" description="Helical" evidence="1">
    <location>
        <begin position="185"/>
        <end position="208"/>
    </location>
</feature>
<dbReference type="OrthoDB" id="1649543at2"/>
<feature type="transmembrane region" description="Helical" evidence="1">
    <location>
        <begin position="161"/>
        <end position="178"/>
    </location>
</feature>
<feature type="transmembrane region" description="Helical" evidence="1">
    <location>
        <begin position="261"/>
        <end position="281"/>
    </location>
</feature>
<keyword evidence="1" id="KW-0472">Membrane</keyword>
<keyword evidence="1" id="KW-1133">Transmembrane helix</keyword>
<accession>A0A1I5X7C7</accession>
<keyword evidence="1" id="KW-0812">Transmembrane</keyword>
<name>A0A1I5X7C7_9FIRM</name>
<dbReference type="Pfam" id="PF14897">
    <property type="entry name" value="EpsG"/>
    <property type="match status" value="1"/>
</dbReference>
<feature type="transmembrane region" description="Helical" evidence="1">
    <location>
        <begin position="45"/>
        <end position="64"/>
    </location>
</feature>
<evidence type="ECO:0000313" key="3">
    <source>
        <dbReference type="Proteomes" id="UP000182624"/>
    </source>
</evidence>
<reference evidence="3" key="1">
    <citation type="submission" date="2016-10" db="EMBL/GenBank/DDBJ databases">
        <authorList>
            <person name="Varghese N."/>
            <person name="Submissions S."/>
        </authorList>
    </citation>
    <scope>NUCLEOTIDE SEQUENCE [LARGE SCALE GENOMIC DNA]</scope>
    <source>
        <strain evidence="3">P18</strain>
    </source>
</reference>
<evidence type="ECO:0000256" key="1">
    <source>
        <dbReference type="SAM" id="Phobius"/>
    </source>
</evidence>
<feature type="transmembrane region" description="Helical" evidence="1">
    <location>
        <begin position="293"/>
        <end position="315"/>
    </location>
</feature>
<gene>
    <name evidence="2" type="ORF">SAMN04487928_1296</name>
</gene>
<feature type="transmembrane region" description="Helical" evidence="1">
    <location>
        <begin position="6"/>
        <end position="24"/>
    </location>
</feature>
<dbReference type="EMBL" id="FOXO01000029">
    <property type="protein sequence ID" value="SFQ27903.1"/>
    <property type="molecule type" value="Genomic_DNA"/>
</dbReference>
<dbReference type="AlphaFoldDB" id="A0A1I5X7C7"/>
<dbReference type="InterPro" id="IPR049458">
    <property type="entry name" value="EpsG-like"/>
</dbReference>
<organism evidence="2 3">
    <name type="scientific">Butyrivibrio proteoclasticus</name>
    <dbReference type="NCBI Taxonomy" id="43305"/>
    <lineage>
        <taxon>Bacteria</taxon>
        <taxon>Bacillati</taxon>
        <taxon>Bacillota</taxon>
        <taxon>Clostridia</taxon>
        <taxon>Lachnospirales</taxon>
        <taxon>Lachnospiraceae</taxon>
        <taxon>Butyrivibrio</taxon>
    </lineage>
</organism>
<protein>
    <submittedName>
        <fullName evidence="2">EpsG family protein</fullName>
    </submittedName>
</protein>
<feature type="transmembrane region" description="Helical" evidence="1">
    <location>
        <begin position="138"/>
        <end position="155"/>
    </location>
</feature>
<sequence length="375" mass="43707">MSSSSSLLLYLGGLGLTVLFLFIIEVQKKLDMFDRPVYFEGENFCIRRSLICAILAFVPLWYLMAFRGIRVGSDTIGTYYRYYKYSIRDYPISAFGSEFGYYVLNKAITWFASSYHVVLIVVSSIIWFLYFKYICKNSVSPCISMVVFFLTFFYFRQYNGVRQLLAEAIILQGFHYIYERKFINYCLVIALAFTFHNTAIFLLPVYFLYKIRLTPKMAGIIILLGKFGTSIMVNNVLPYLLKGTKYYKMIYDIRAYKGGYWISDIVVSGTVLLFCLIVLGYDNDSKMSFNSWLILISFLLAINSNMIPMVGRLLWYSNINLMVCVPMLISKYPRKLDKVLVFCVTMLVFGVYFYQQWTLGVDSVQNYAFWGENMQ</sequence>
<proteinExistence type="predicted"/>
<feature type="transmembrane region" description="Helical" evidence="1">
    <location>
        <begin position="220"/>
        <end position="241"/>
    </location>
</feature>